<sequence length="488" mass="52357">MGSQVIRDEAIDQSPASGELGAEVERSAAGGSRELLTLALPLVVSQSFMTVQVFVDAILLSWHDPREMAASFPAVMWFWLPFGLLQVAAGYVSTFVAQYTGAGRPKRVGPAVWQGVHFAILAGLLFLIMVPAAPYLIAMGGHTPALQGLEAIYLRCLCFAALPMLIMAAINGFFSGRGRTWTVLGIEAAGTAVNIALAMLLIFGRAGAPELGIAGAGWATVAGSWVSALTALGLLLRRKYAEEFNTRRGWRPERQLFGRLLKYGLPAGAQVFSDVLVFHVFVQLVGRLGEAQAGATALTVRLNMVAFLPMQGIAQAVSILVGQRLGADRPELAERSTYTGMKWAFGYMCLVASAYVLIPGTLVSVFEGDRDPKSFAMIAAFVPPLLACAAVYSLADAVNLTIAFALRGAGDTRFVSILTFTLAWPLMVIPTYLLVRAGGNLNWAWMFATAYILAMALCFTLRFRSGKWKSMRVIEAAPAVEETAFASP</sequence>
<evidence type="ECO:0000256" key="3">
    <source>
        <dbReference type="ARBA" id="ARBA00022449"/>
    </source>
</evidence>
<dbReference type="GO" id="GO:0015297">
    <property type="term" value="F:antiporter activity"/>
    <property type="evidence" value="ECO:0007669"/>
    <property type="project" value="UniProtKB-KW"/>
</dbReference>
<feature type="transmembrane region" description="Helical" evidence="10">
    <location>
        <begin position="378"/>
        <end position="402"/>
    </location>
</feature>
<organism evidence="11 12">
    <name type="scientific">Singulisphaera acidiphila (strain ATCC BAA-1392 / DSM 18658 / VKM B-2454 / MOB10)</name>
    <dbReference type="NCBI Taxonomy" id="886293"/>
    <lineage>
        <taxon>Bacteria</taxon>
        <taxon>Pseudomonadati</taxon>
        <taxon>Planctomycetota</taxon>
        <taxon>Planctomycetia</taxon>
        <taxon>Isosphaerales</taxon>
        <taxon>Isosphaeraceae</taxon>
        <taxon>Singulisphaera</taxon>
    </lineage>
</organism>
<evidence type="ECO:0000256" key="1">
    <source>
        <dbReference type="ARBA" id="ARBA00004651"/>
    </source>
</evidence>
<dbReference type="CDD" id="cd13133">
    <property type="entry name" value="MATE_like_7"/>
    <property type="match status" value="1"/>
</dbReference>
<dbReference type="InterPro" id="IPR048279">
    <property type="entry name" value="MdtK-like"/>
</dbReference>
<feature type="transmembrane region" description="Helical" evidence="10">
    <location>
        <begin position="215"/>
        <end position="236"/>
    </location>
</feature>
<evidence type="ECO:0000256" key="2">
    <source>
        <dbReference type="ARBA" id="ARBA00022448"/>
    </source>
</evidence>
<feature type="transmembrane region" description="Helical" evidence="10">
    <location>
        <begin position="343"/>
        <end position="366"/>
    </location>
</feature>
<dbReference type="Pfam" id="PF01554">
    <property type="entry name" value="MatE"/>
    <property type="match status" value="2"/>
</dbReference>
<feature type="transmembrane region" description="Helical" evidence="10">
    <location>
        <begin position="118"/>
        <end position="140"/>
    </location>
</feature>
<evidence type="ECO:0000313" key="11">
    <source>
        <dbReference type="EMBL" id="AGA24548.1"/>
    </source>
</evidence>
<keyword evidence="7" id="KW-0406">Ion transport</keyword>
<evidence type="ECO:0000256" key="5">
    <source>
        <dbReference type="ARBA" id="ARBA00022692"/>
    </source>
</evidence>
<evidence type="ECO:0000256" key="8">
    <source>
        <dbReference type="ARBA" id="ARBA00023136"/>
    </source>
</evidence>
<keyword evidence="6 10" id="KW-1133">Transmembrane helix</keyword>
<feature type="transmembrane region" description="Helical" evidence="10">
    <location>
        <begin position="181"/>
        <end position="203"/>
    </location>
</feature>
<dbReference type="eggNOG" id="COG0534">
    <property type="taxonomic scope" value="Bacteria"/>
</dbReference>
<comment type="subcellular location">
    <subcellularLocation>
        <location evidence="1">Cell membrane</location>
        <topology evidence="1">Multi-pass membrane protein</topology>
    </subcellularLocation>
</comment>
<evidence type="ECO:0000313" key="12">
    <source>
        <dbReference type="Proteomes" id="UP000010798"/>
    </source>
</evidence>
<keyword evidence="12" id="KW-1185">Reference proteome</keyword>
<dbReference type="PIRSF" id="PIRSF006603">
    <property type="entry name" value="DinF"/>
    <property type="match status" value="1"/>
</dbReference>
<dbReference type="HOGENOM" id="CLU_012893_6_5_0"/>
<feature type="transmembrane region" description="Helical" evidence="10">
    <location>
        <begin position="75"/>
        <end position="97"/>
    </location>
</feature>
<dbReference type="GO" id="GO:0042910">
    <property type="term" value="F:xenobiotic transmembrane transporter activity"/>
    <property type="evidence" value="ECO:0007669"/>
    <property type="project" value="InterPro"/>
</dbReference>
<dbReference type="NCBIfam" id="TIGR00797">
    <property type="entry name" value="matE"/>
    <property type="match status" value="1"/>
</dbReference>
<name>L0D6U1_SINAD</name>
<feature type="transmembrane region" description="Helical" evidence="10">
    <location>
        <begin position="35"/>
        <end position="55"/>
    </location>
</feature>
<gene>
    <name evidence="11" type="ordered locus">Sinac_0087</name>
</gene>
<feature type="transmembrane region" description="Helical" evidence="10">
    <location>
        <begin position="152"/>
        <end position="174"/>
    </location>
</feature>
<dbReference type="GO" id="GO:0006811">
    <property type="term" value="P:monoatomic ion transport"/>
    <property type="evidence" value="ECO:0007669"/>
    <property type="project" value="UniProtKB-KW"/>
</dbReference>
<evidence type="ECO:0000256" key="7">
    <source>
        <dbReference type="ARBA" id="ARBA00023065"/>
    </source>
</evidence>
<dbReference type="Proteomes" id="UP000010798">
    <property type="component" value="Chromosome"/>
</dbReference>
<dbReference type="EMBL" id="CP003364">
    <property type="protein sequence ID" value="AGA24548.1"/>
    <property type="molecule type" value="Genomic_DNA"/>
</dbReference>
<protein>
    <recommendedName>
        <fullName evidence="9">Multidrug-efflux transporter</fullName>
    </recommendedName>
</protein>
<accession>L0D6U1</accession>
<reference evidence="11 12" key="1">
    <citation type="submission" date="2012-02" db="EMBL/GenBank/DDBJ databases">
        <title>Complete sequence of chromosome of Singulisphaera acidiphila DSM 18658.</title>
        <authorList>
            <consortium name="US DOE Joint Genome Institute (JGI-PGF)"/>
            <person name="Lucas S."/>
            <person name="Copeland A."/>
            <person name="Lapidus A."/>
            <person name="Glavina del Rio T."/>
            <person name="Dalin E."/>
            <person name="Tice H."/>
            <person name="Bruce D."/>
            <person name="Goodwin L."/>
            <person name="Pitluck S."/>
            <person name="Peters L."/>
            <person name="Ovchinnikova G."/>
            <person name="Chertkov O."/>
            <person name="Kyrpides N."/>
            <person name="Mavromatis K."/>
            <person name="Ivanova N."/>
            <person name="Brettin T."/>
            <person name="Detter J.C."/>
            <person name="Han C."/>
            <person name="Larimer F."/>
            <person name="Land M."/>
            <person name="Hauser L."/>
            <person name="Markowitz V."/>
            <person name="Cheng J.-F."/>
            <person name="Hugenholtz P."/>
            <person name="Woyke T."/>
            <person name="Wu D."/>
            <person name="Tindall B."/>
            <person name="Pomrenke H."/>
            <person name="Brambilla E."/>
            <person name="Klenk H.-P."/>
            <person name="Eisen J.A."/>
        </authorList>
    </citation>
    <scope>NUCLEOTIDE SEQUENCE [LARGE SCALE GENOMIC DNA]</scope>
    <source>
        <strain evidence="12">ATCC BAA-1392 / DSM 18658 / VKM B-2454 / MOB10</strain>
    </source>
</reference>
<keyword evidence="2" id="KW-0813">Transport</keyword>
<dbReference type="STRING" id="886293.Sinac_0087"/>
<keyword evidence="4" id="KW-1003">Cell membrane</keyword>
<dbReference type="PANTHER" id="PTHR43298:SF2">
    <property type="entry name" value="FMN_FAD EXPORTER YEEO-RELATED"/>
    <property type="match status" value="1"/>
</dbReference>
<dbReference type="PANTHER" id="PTHR43298">
    <property type="entry name" value="MULTIDRUG RESISTANCE PROTEIN NORM-RELATED"/>
    <property type="match status" value="1"/>
</dbReference>
<evidence type="ECO:0000256" key="4">
    <source>
        <dbReference type="ARBA" id="ARBA00022475"/>
    </source>
</evidence>
<proteinExistence type="predicted"/>
<dbReference type="InterPro" id="IPR050222">
    <property type="entry name" value="MATE_MdtK"/>
</dbReference>
<keyword evidence="3" id="KW-0050">Antiport</keyword>
<evidence type="ECO:0000256" key="6">
    <source>
        <dbReference type="ARBA" id="ARBA00022989"/>
    </source>
</evidence>
<feature type="transmembrane region" description="Helical" evidence="10">
    <location>
        <begin position="414"/>
        <end position="435"/>
    </location>
</feature>
<dbReference type="KEGG" id="saci:Sinac_0087"/>
<keyword evidence="5 10" id="KW-0812">Transmembrane</keyword>
<dbReference type="GO" id="GO:0005886">
    <property type="term" value="C:plasma membrane"/>
    <property type="evidence" value="ECO:0007669"/>
    <property type="project" value="UniProtKB-SubCell"/>
</dbReference>
<keyword evidence="8 10" id="KW-0472">Membrane</keyword>
<dbReference type="RefSeq" id="WP_015243733.1">
    <property type="nucleotide sequence ID" value="NC_019892.1"/>
</dbReference>
<dbReference type="InterPro" id="IPR002528">
    <property type="entry name" value="MATE_fam"/>
</dbReference>
<feature type="transmembrane region" description="Helical" evidence="10">
    <location>
        <begin position="441"/>
        <end position="463"/>
    </location>
</feature>
<evidence type="ECO:0000256" key="9">
    <source>
        <dbReference type="ARBA" id="ARBA00031636"/>
    </source>
</evidence>
<dbReference type="AlphaFoldDB" id="L0D6U1"/>
<evidence type="ECO:0000256" key="10">
    <source>
        <dbReference type="SAM" id="Phobius"/>
    </source>
</evidence>